<organism evidence="1 2">
    <name type="scientific">Swingsia samuiensis</name>
    <dbReference type="NCBI Taxonomy" id="1293412"/>
    <lineage>
        <taxon>Bacteria</taxon>
        <taxon>Pseudomonadati</taxon>
        <taxon>Pseudomonadota</taxon>
        <taxon>Alphaproteobacteria</taxon>
        <taxon>Acetobacterales</taxon>
        <taxon>Acetobacteraceae</taxon>
        <taxon>Swingsia</taxon>
    </lineage>
</organism>
<evidence type="ECO:0000313" key="1">
    <source>
        <dbReference type="EMBL" id="QDH16331.1"/>
    </source>
</evidence>
<dbReference type="PANTHER" id="PTHR35370">
    <property type="entry name" value="CYTOPLASMIC PROTEIN-RELATED-RELATED"/>
    <property type="match status" value="1"/>
</dbReference>
<dbReference type="Proteomes" id="UP000316313">
    <property type="component" value="Chromosome"/>
</dbReference>
<dbReference type="Pfam" id="PF05947">
    <property type="entry name" value="T6SS_TssF"/>
    <property type="match status" value="1"/>
</dbReference>
<dbReference type="EMBL" id="CP038141">
    <property type="protein sequence ID" value="QDH16331.1"/>
    <property type="molecule type" value="Genomic_DNA"/>
</dbReference>
<protein>
    <submittedName>
        <fullName evidence="1">Type VI secretion system baseplate subunit TssF</fullName>
    </submittedName>
</protein>
<dbReference type="InterPro" id="IPR010272">
    <property type="entry name" value="T6SS_TssF"/>
</dbReference>
<reference evidence="1 2" key="1">
    <citation type="submission" date="2019-03" db="EMBL/GenBank/DDBJ databases">
        <title>The complete genome sequence of Swingsia samuiensis NBRC107927(T).</title>
        <authorList>
            <person name="Chua K.-O."/>
            <person name="Chan K.-G."/>
            <person name="See-Too W.-S."/>
        </authorList>
    </citation>
    <scope>NUCLEOTIDE SEQUENCE [LARGE SCALE GENOMIC DNA]</scope>
    <source>
        <strain evidence="1 2">AH83</strain>
    </source>
</reference>
<proteinExistence type="predicted"/>
<dbReference type="PANTHER" id="PTHR35370:SF1">
    <property type="entry name" value="TYPE VI SECRETION SYSTEM COMPONENT TSSF1"/>
    <property type="match status" value="1"/>
</dbReference>
<gene>
    <name evidence="1" type="primary">tssF</name>
    <name evidence="1" type="ORF">E3D00_01125</name>
</gene>
<evidence type="ECO:0000313" key="2">
    <source>
        <dbReference type="Proteomes" id="UP000316313"/>
    </source>
</evidence>
<name>A0A4Y6UIX3_9PROT</name>
<dbReference type="PIRSF" id="PIRSF028304">
    <property type="entry name" value="UCP028304"/>
    <property type="match status" value="1"/>
</dbReference>
<dbReference type="NCBIfam" id="TIGR03359">
    <property type="entry name" value="VI_chp_6"/>
    <property type="match status" value="1"/>
</dbReference>
<dbReference type="KEGG" id="ssam:E3D00_01125"/>
<dbReference type="RefSeq" id="WP_141459196.1">
    <property type="nucleotide sequence ID" value="NZ_CP038141.1"/>
</dbReference>
<sequence length="604" mass="67396">MADDFINAYQRELDALRTLAGTFAQAHPKVAGRLRLSRDTIDDPHVERLLEGVAFLTGRVQQRLDDEYPELTDTLLDILYPHYLAPLPSACLVQFEGMPDARTSIPVPLNSPLQTSLPNGTTCRFRTTAPADIWPIHAHSARMQAAPFDAPNHPASRQAQSILSVRLSLSNPDAKFLDVAPESLKFFIQAPHEQSSALYELLCAHTVGIALASSPNDDRPTILSKDQMTSCGFDLDEALYPWPKRSFTGFRLLTEYFAFPEKFLGVVINGLDARTLVETKNELTLFIYFDTIIPSLVRTLHSNALRLNCVPIANLYESTCEPIRLNHWKTNYPVDPPRNGNSSAEIWHINSVSEIHPDGTTRPWQPLYRYLPNKEENIVGEYTLARRLSPIGKRVETYLTPIEFNWTEEESRNRLLSIDATLSDGDLPARLPFGGGAPHFMPERGLGSVTQILCLTPPTQGWRQRQRARSAWALITHLNLNHLSLTGGEDAASALRDLLTLYDVRNTEETRAAIASLVEVTSAPTVARLSDGLKLGWSRGLEVTLTFEAGAWSEHGLFLLASVLDRFFALHIAANNFVRTVVRLTTHPDPVASFAPRAGFRRIL</sequence>
<dbReference type="AlphaFoldDB" id="A0A4Y6UIX3"/>
<accession>A0A4Y6UIX3</accession>
<dbReference type="OrthoDB" id="9763676at2"/>
<keyword evidence="2" id="KW-1185">Reference proteome</keyword>